<feature type="transmembrane region" description="Helical" evidence="1">
    <location>
        <begin position="7"/>
        <end position="25"/>
    </location>
</feature>
<protein>
    <submittedName>
        <fullName evidence="2">Uncharacterized protein</fullName>
    </submittedName>
</protein>
<keyword evidence="1" id="KW-0812">Transmembrane</keyword>
<gene>
    <name evidence="2" type="ORF">Rrhod_4187</name>
</gene>
<accession>R7WGY3</accession>
<name>R7WGY3_9NOCA</name>
<dbReference type="EMBL" id="APMY01000131">
    <property type="protein sequence ID" value="EOM74385.1"/>
    <property type="molecule type" value="Genomic_DNA"/>
</dbReference>
<comment type="caution">
    <text evidence="2">The sequence shown here is derived from an EMBL/GenBank/DDBJ whole genome shotgun (WGS) entry which is preliminary data.</text>
</comment>
<keyword evidence="1" id="KW-0472">Membrane</keyword>
<sequence>MVIFFELLLVLCSLLIAWFTFYVIYRLVTDES</sequence>
<proteinExistence type="predicted"/>
<evidence type="ECO:0000313" key="2">
    <source>
        <dbReference type="EMBL" id="EOM74385.1"/>
    </source>
</evidence>
<keyword evidence="1" id="KW-1133">Transmembrane helix</keyword>
<reference evidence="2 3" key="1">
    <citation type="journal article" date="2013" name="Genome Announc.">
        <title>Draft Genome Sequence of Rhodococcus rhodnii Strain LMG5362, a Symbiont of Rhodnius prolixus (Hemiptera, Reduviidae, Triatominae), the Principle Vector of Trypanosoma cruzi.</title>
        <authorList>
            <person name="Pachebat J.A."/>
            <person name="van Keulen G."/>
            <person name="Whitten M.M."/>
            <person name="Girdwood S."/>
            <person name="Del Sol R."/>
            <person name="Dyson P.J."/>
            <person name="Facey P.D."/>
        </authorList>
    </citation>
    <scope>NUCLEOTIDE SEQUENCE [LARGE SCALE GENOMIC DNA]</scope>
    <source>
        <strain evidence="2 3">LMG 5362</strain>
    </source>
</reference>
<dbReference type="AlphaFoldDB" id="R7WGY3"/>
<evidence type="ECO:0000313" key="3">
    <source>
        <dbReference type="Proteomes" id="UP000013525"/>
    </source>
</evidence>
<evidence type="ECO:0000256" key="1">
    <source>
        <dbReference type="SAM" id="Phobius"/>
    </source>
</evidence>
<keyword evidence="3" id="KW-1185">Reference proteome</keyword>
<organism evidence="2 3">
    <name type="scientific">Rhodococcus rhodnii LMG 5362</name>
    <dbReference type="NCBI Taxonomy" id="1273125"/>
    <lineage>
        <taxon>Bacteria</taxon>
        <taxon>Bacillati</taxon>
        <taxon>Actinomycetota</taxon>
        <taxon>Actinomycetes</taxon>
        <taxon>Mycobacteriales</taxon>
        <taxon>Nocardiaceae</taxon>
        <taxon>Rhodococcus</taxon>
    </lineage>
</organism>
<dbReference type="Proteomes" id="UP000013525">
    <property type="component" value="Unassembled WGS sequence"/>
</dbReference>